<dbReference type="Pfam" id="PF03467">
    <property type="entry name" value="Smg4_UPF3"/>
    <property type="match status" value="1"/>
</dbReference>
<dbReference type="FunFam" id="3.30.70.330:FF:000717">
    <property type="entry name" value="regulator of nonsense transcripts 3B"/>
    <property type="match status" value="1"/>
</dbReference>
<keyword evidence="4" id="KW-0539">Nucleus</keyword>
<dbReference type="EMBL" id="CAXIEN010000005">
    <property type="protein sequence ID" value="CAL1262311.1"/>
    <property type="molecule type" value="Genomic_DNA"/>
</dbReference>
<evidence type="ECO:0000313" key="8">
    <source>
        <dbReference type="Proteomes" id="UP001497382"/>
    </source>
</evidence>
<name>A0AAV1YUA3_9ARAC</name>
<feature type="compositionally biased region" description="Polar residues" evidence="5">
    <location>
        <begin position="433"/>
        <end position="460"/>
    </location>
</feature>
<feature type="compositionally biased region" description="Basic and acidic residues" evidence="5">
    <location>
        <begin position="308"/>
        <end position="329"/>
    </location>
</feature>
<dbReference type="GO" id="GO:0045727">
    <property type="term" value="P:positive regulation of translation"/>
    <property type="evidence" value="ECO:0007669"/>
    <property type="project" value="TreeGrafter"/>
</dbReference>
<dbReference type="InterPro" id="IPR035979">
    <property type="entry name" value="RBD_domain_sf"/>
</dbReference>
<evidence type="ECO:0000259" key="6">
    <source>
        <dbReference type="Pfam" id="PF03467"/>
    </source>
</evidence>
<dbReference type="PANTHER" id="PTHR13112">
    <property type="entry name" value="UPF3 REGULATOR OF NONSENSE TRANSCRIPTS-LIKE PROTEIN"/>
    <property type="match status" value="1"/>
</dbReference>
<feature type="compositionally biased region" description="Low complexity" evidence="5">
    <location>
        <begin position="505"/>
        <end position="514"/>
    </location>
</feature>
<evidence type="ECO:0000256" key="2">
    <source>
        <dbReference type="ARBA" id="ARBA00005991"/>
    </source>
</evidence>
<keyword evidence="3" id="KW-0866">Nonsense-mediated mRNA decay</keyword>
<feature type="compositionally biased region" description="Basic and acidic residues" evidence="5">
    <location>
        <begin position="205"/>
        <end position="256"/>
    </location>
</feature>
<dbReference type="SUPFAM" id="SSF54928">
    <property type="entry name" value="RNA-binding domain, RBD"/>
    <property type="match status" value="1"/>
</dbReference>
<evidence type="ECO:0000256" key="1">
    <source>
        <dbReference type="ARBA" id="ARBA00004123"/>
    </source>
</evidence>
<accession>A0AAV1YUA3</accession>
<proteinExistence type="inferred from homology"/>
<feature type="compositionally biased region" description="Polar residues" evidence="5">
    <location>
        <begin position="394"/>
        <end position="404"/>
    </location>
</feature>
<dbReference type="GO" id="GO:0000184">
    <property type="term" value="P:nuclear-transcribed mRNA catabolic process, nonsense-mediated decay"/>
    <property type="evidence" value="ECO:0007669"/>
    <property type="project" value="UniProtKB-KW"/>
</dbReference>
<feature type="domain" description="UPF3" evidence="6">
    <location>
        <begin position="35"/>
        <end position="199"/>
    </location>
</feature>
<dbReference type="Proteomes" id="UP001497382">
    <property type="component" value="Unassembled WGS sequence"/>
</dbReference>
<evidence type="ECO:0000313" key="7">
    <source>
        <dbReference type="EMBL" id="CAL1262311.1"/>
    </source>
</evidence>
<keyword evidence="8" id="KW-1185">Reference proteome</keyword>
<reference evidence="7 8" key="1">
    <citation type="submission" date="2024-04" db="EMBL/GenBank/DDBJ databases">
        <authorList>
            <person name="Rising A."/>
            <person name="Reimegard J."/>
            <person name="Sonavane S."/>
            <person name="Akerstrom W."/>
            <person name="Nylinder S."/>
            <person name="Hedman E."/>
            <person name="Kallberg Y."/>
        </authorList>
    </citation>
    <scope>NUCLEOTIDE SEQUENCE [LARGE SCALE GENOMIC DNA]</scope>
</reference>
<feature type="region of interest" description="Disordered" evidence="5">
    <location>
        <begin position="205"/>
        <end position="539"/>
    </location>
</feature>
<sequence length="539" mass="62302">MSTIGNKARDSSTLKLKCLSSDDYKTKMKRDKTFQTKVVIRRLPPSMTEEQFLEQISPVPEHDYMYFVKADMSLGPHAFSRAYINFLIPEDIFLFKDKFDGYVFVDNKGNEYPAIVEFAPFQKIPKKRNPKKRDAKCGTIDNDPDYLKFLESLKNPDEVALPSAEVYLEEIESREKELKANNGVPKITTPLIEFLTAKKIEQQKIREEKREERKRKELEKKRIREEERRRRKAEKDKERVKEKFKEKESLSEKEATDEPEESSLVLDASKQAEPVVQVLKNPEREKDQKEVTATTPQKSKDYFVSSRVNKDKDRNKKEWERIRPKERQKVPARSYFNDKDRSRRDKTDYKLYSNKKSSSESPSQKQKEETKETETNSDELPKSVEESKEESKTDLNVSTNSQWSSKDKRDNSCPGNVETPGSQKDKSELSCKSFKNSSKSVSGDEVSNLNEISKSDSNTSDQKDRGKDPRTERRIRNKDRPSIEIYRPGMRRFSAQRSSPQKEISTSASNSSSPSPTPPLIGAVQAQVKKEADNKTSPA</sequence>
<protein>
    <recommendedName>
        <fullName evidence="6">UPF3 domain-containing protein</fullName>
    </recommendedName>
</protein>
<feature type="compositionally biased region" description="Basic and acidic residues" evidence="5">
    <location>
        <begin position="365"/>
        <end position="393"/>
    </location>
</feature>
<evidence type="ECO:0000256" key="4">
    <source>
        <dbReference type="ARBA" id="ARBA00023242"/>
    </source>
</evidence>
<feature type="compositionally biased region" description="Polar residues" evidence="5">
    <location>
        <begin position="495"/>
        <end position="504"/>
    </location>
</feature>
<feature type="compositionally biased region" description="Basic and acidic residues" evidence="5">
    <location>
        <begin position="461"/>
        <end position="482"/>
    </location>
</feature>
<comment type="similarity">
    <text evidence="2">Belongs to the RENT3 family.</text>
</comment>
<dbReference type="Gene3D" id="3.30.70.330">
    <property type="match status" value="1"/>
</dbReference>
<gene>
    <name evidence="7" type="ORF">LARSCL_LOCUS929</name>
</gene>
<evidence type="ECO:0000256" key="3">
    <source>
        <dbReference type="ARBA" id="ARBA00023161"/>
    </source>
</evidence>
<evidence type="ECO:0000256" key="5">
    <source>
        <dbReference type="SAM" id="MobiDB-lite"/>
    </source>
</evidence>
<organism evidence="7 8">
    <name type="scientific">Larinioides sclopetarius</name>
    <dbReference type="NCBI Taxonomy" id="280406"/>
    <lineage>
        <taxon>Eukaryota</taxon>
        <taxon>Metazoa</taxon>
        <taxon>Ecdysozoa</taxon>
        <taxon>Arthropoda</taxon>
        <taxon>Chelicerata</taxon>
        <taxon>Arachnida</taxon>
        <taxon>Araneae</taxon>
        <taxon>Araneomorphae</taxon>
        <taxon>Entelegynae</taxon>
        <taxon>Araneoidea</taxon>
        <taxon>Araneidae</taxon>
        <taxon>Larinioides</taxon>
    </lineage>
</organism>
<dbReference type="InterPro" id="IPR005120">
    <property type="entry name" value="UPF3_dom"/>
</dbReference>
<feature type="compositionally biased region" description="Low complexity" evidence="5">
    <location>
        <begin position="354"/>
        <end position="364"/>
    </location>
</feature>
<feature type="compositionally biased region" description="Basic and acidic residues" evidence="5">
    <location>
        <begin position="336"/>
        <end position="349"/>
    </location>
</feature>
<comment type="caution">
    <text evidence="7">The sequence shown here is derived from an EMBL/GenBank/DDBJ whole genome shotgun (WGS) entry which is preliminary data.</text>
</comment>
<dbReference type="GO" id="GO:0005730">
    <property type="term" value="C:nucleolus"/>
    <property type="evidence" value="ECO:0007669"/>
    <property type="project" value="TreeGrafter"/>
</dbReference>
<dbReference type="GO" id="GO:0005737">
    <property type="term" value="C:cytoplasm"/>
    <property type="evidence" value="ECO:0007669"/>
    <property type="project" value="TreeGrafter"/>
</dbReference>
<dbReference type="PANTHER" id="PTHR13112:SF0">
    <property type="entry name" value="FI21285P1"/>
    <property type="match status" value="1"/>
</dbReference>
<dbReference type="AlphaFoldDB" id="A0AAV1YUA3"/>
<feature type="compositionally biased region" description="Basic and acidic residues" evidence="5">
    <location>
        <begin position="528"/>
        <end position="539"/>
    </location>
</feature>
<feature type="compositionally biased region" description="Basic and acidic residues" evidence="5">
    <location>
        <begin position="281"/>
        <end position="290"/>
    </location>
</feature>
<comment type="subcellular location">
    <subcellularLocation>
        <location evidence="1">Nucleus</location>
    </subcellularLocation>
</comment>
<dbReference type="GO" id="GO:0003729">
    <property type="term" value="F:mRNA binding"/>
    <property type="evidence" value="ECO:0007669"/>
    <property type="project" value="TreeGrafter"/>
</dbReference>
<dbReference type="InterPro" id="IPR039722">
    <property type="entry name" value="Upf3"/>
</dbReference>
<dbReference type="InterPro" id="IPR012677">
    <property type="entry name" value="Nucleotide-bd_a/b_plait_sf"/>
</dbReference>